<dbReference type="OrthoDB" id="7888869at2"/>
<keyword evidence="2" id="KW-0449">Lipoprotein</keyword>
<dbReference type="Proteomes" id="UP000053699">
    <property type="component" value="Unassembled WGS sequence"/>
</dbReference>
<evidence type="ECO:0000313" key="3">
    <source>
        <dbReference type="Proteomes" id="UP000053699"/>
    </source>
</evidence>
<dbReference type="GO" id="GO:0015833">
    <property type="term" value="P:peptide transport"/>
    <property type="evidence" value="ECO:0007669"/>
    <property type="project" value="TreeGrafter"/>
</dbReference>
<dbReference type="Gene3D" id="3.10.105.10">
    <property type="entry name" value="Dipeptide-binding Protein, Domain 3"/>
    <property type="match status" value="1"/>
</dbReference>
<dbReference type="GO" id="GO:1904680">
    <property type="term" value="F:peptide transmembrane transporter activity"/>
    <property type="evidence" value="ECO:0007669"/>
    <property type="project" value="TreeGrafter"/>
</dbReference>
<dbReference type="Pfam" id="PF00496">
    <property type="entry name" value="SBP_bac_5"/>
    <property type="match status" value="1"/>
</dbReference>
<name>A0A0F4ES54_9MYCO</name>
<organism evidence="2 3">
    <name type="scientific">Mycobacterium lepromatosis</name>
    <dbReference type="NCBI Taxonomy" id="480418"/>
    <lineage>
        <taxon>Bacteria</taxon>
        <taxon>Bacillati</taxon>
        <taxon>Actinomycetota</taxon>
        <taxon>Actinomycetes</taxon>
        <taxon>Mycobacteriales</taxon>
        <taxon>Mycobacteriaceae</taxon>
        <taxon>Mycobacterium</taxon>
    </lineage>
</organism>
<dbReference type="Gene3D" id="3.40.190.10">
    <property type="entry name" value="Periplasmic binding protein-like II"/>
    <property type="match status" value="1"/>
</dbReference>
<dbReference type="PROSITE" id="PS51257">
    <property type="entry name" value="PROKAR_LIPOPROTEIN"/>
    <property type="match status" value="1"/>
</dbReference>
<dbReference type="AlphaFoldDB" id="A0A0F4ES54"/>
<dbReference type="InterPro" id="IPR039424">
    <property type="entry name" value="SBP_5"/>
</dbReference>
<comment type="caution">
    <text evidence="2">The sequence shown here is derived from an EMBL/GenBank/DDBJ whole genome shotgun (WGS) entry which is preliminary data.</text>
</comment>
<feature type="domain" description="Solute-binding protein family 5" evidence="1">
    <location>
        <begin position="98"/>
        <end position="461"/>
    </location>
</feature>
<evidence type="ECO:0000259" key="1">
    <source>
        <dbReference type="Pfam" id="PF00496"/>
    </source>
</evidence>
<dbReference type="RefSeq" id="WP_045842508.1">
    <property type="nucleotide sequence ID" value="NZ_CP083405.1"/>
</dbReference>
<reference evidence="2 3" key="1">
    <citation type="journal article" date="2015" name="Proc. Natl. Acad. Sci. U.S.A.">
        <title>Insight into the evolution and origin of leprosy bacilli from the genome sequence of Mycobacterium lepromatosis.</title>
        <authorList>
            <person name="Singh P."/>
            <person name="Benjak A."/>
            <person name="Schuenemann V.J."/>
            <person name="Herbig A."/>
            <person name="Avanzi C."/>
            <person name="Busso P."/>
            <person name="Nieselt K."/>
            <person name="Krause J."/>
            <person name="Vera-Cabrera L."/>
            <person name="Cole S.T."/>
        </authorList>
    </citation>
    <scope>NUCLEOTIDE SEQUENCE [LARGE SCALE GENOMIC DNA]</scope>
    <source>
        <strain evidence="2 3">Mx1-22A</strain>
    </source>
</reference>
<sequence>MRASLLGVLRWTAVGLVATLVTSLTFTACSGSAAGEIVYVVDGALGTYNANTIVGAASAGAQAFARTLIGFGYHGPDGQMVADHDFGTITVVGGVPLVLDYQIADNAVYSDGKPLTCDDLVLAWAAQSGRFPGFDAATQAGYRDIANIECLAGQKKARVLFVPDRSVVDYDQLFAATSMMPSHVIADQLNIDVTEALLTNKATLVEQIARLWNTTWDLKPAVDLRRFPSSGPYKIESVLNGGAVVLVANDRWWGPKAITKRIIVLPQEADIQDRVNNRSVDVVDVAVGSLGSLATPDNYARTDSPSAGIEQLIFAPQGLLAAAAARRALALCTPRDVIARDAGVPIANSRLSPATEDAITAADGAPESGQFSKADPAAARDALSGEALPVRIGYQGPNARLASTIGIIAKTCAAAGISVSSVALDYSTDPSGPQALRDGKIDVLLASTGGATGSGSTGSSAMDAYNLHTGNGNNLSGYANAQVDNNIGALAVSADPAERVRLLADSAPVLWADMPTLPLYRQQRMLLRSKTIYAVSRNPTRWGAGWNMDRWALVH</sequence>
<dbReference type="PANTHER" id="PTHR30290">
    <property type="entry name" value="PERIPLASMIC BINDING COMPONENT OF ABC TRANSPORTER"/>
    <property type="match status" value="1"/>
</dbReference>
<proteinExistence type="predicted"/>
<dbReference type="PANTHER" id="PTHR30290:SF65">
    <property type="entry name" value="MONOACYL PHOSPHATIDYLINOSITOL TETRAMANNOSIDE-BINDING PROTEIN LPQW-RELATED"/>
    <property type="match status" value="1"/>
</dbReference>
<accession>A0A0F4ES54</accession>
<dbReference type="EMBL" id="JRPY01000026">
    <property type="protein sequence ID" value="KJX75668.1"/>
    <property type="molecule type" value="Genomic_DNA"/>
</dbReference>
<keyword evidence="3" id="KW-1185">Reference proteome</keyword>
<dbReference type="SUPFAM" id="SSF53850">
    <property type="entry name" value="Periplasmic binding protein-like II"/>
    <property type="match status" value="1"/>
</dbReference>
<protein>
    <submittedName>
        <fullName evidence="2">Lipoprotein</fullName>
    </submittedName>
</protein>
<dbReference type="STRING" id="480418.GCA_000975265_04190"/>
<dbReference type="Gene3D" id="3.90.76.10">
    <property type="entry name" value="Dipeptide-binding Protein, Domain 1"/>
    <property type="match status" value="1"/>
</dbReference>
<evidence type="ECO:0000313" key="2">
    <source>
        <dbReference type="EMBL" id="KJX75668.1"/>
    </source>
</evidence>
<dbReference type="PATRIC" id="fig|480418.6.peg.20"/>
<dbReference type="InterPro" id="IPR000914">
    <property type="entry name" value="SBP_5_dom"/>
</dbReference>
<gene>
    <name evidence="2" type="ORF">MLPM_0489</name>
</gene>